<evidence type="ECO:0000313" key="3">
    <source>
        <dbReference type="EMBL" id="CAI0381884.1"/>
    </source>
</evidence>
<dbReference type="EMBL" id="CAMGYJ010000002">
    <property type="protein sequence ID" value="CAI0381884.1"/>
    <property type="molecule type" value="Genomic_DNA"/>
</dbReference>
<proteinExistence type="predicted"/>
<reference evidence="3" key="1">
    <citation type="submission" date="2022-08" db="EMBL/GenBank/DDBJ databases">
        <authorList>
            <person name="Gutierrez-Valencia J."/>
        </authorList>
    </citation>
    <scope>NUCLEOTIDE SEQUENCE</scope>
</reference>
<evidence type="ECO:0000256" key="2">
    <source>
        <dbReference type="SAM" id="Phobius"/>
    </source>
</evidence>
<keyword evidence="2" id="KW-0472">Membrane</keyword>
<feature type="non-terminal residue" evidence="3">
    <location>
        <position position="1"/>
    </location>
</feature>
<keyword evidence="2" id="KW-1133">Transmembrane helix</keyword>
<name>A0AAV0H9D9_9ROSI</name>
<comment type="caution">
    <text evidence="3">The sequence shown here is derived from an EMBL/GenBank/DDBJ whole genome shotgun (WGS) entry which is preliminary data.</text>
</comment>
<accession>A0AAV0H9D9</accession>
<gene>
    <name evidence="3" type="ORF">LITE_LOCUS3343</name>
</gene>
<feature type="region of interest" description="Disordered" evidence="1">
    <location>
        <begin position="90"/>
        <end position="111"/>
    </location>
</feature>
<dbReference type="Proteomes" id="UP001154282">
    <property type="component" value="Unassembled WGS sequence"/>
</dbReference>
<protein>
    <submittedName>
        <fullName evidence="3">Uncharacterized protein</fullName>
    </submittedName>
</protein>
<sequence length="111" mass="12699">SLQSFLHGASTRWLLIFSPSCFSGLFSRFFAALFFFLQRLVGWINFPLMFFFLETTERTEVAQWTGVMVPATSRILEELLPVWISVGSRGDEGQVKRKKKSQPLDSNNVTC</sequence>
<keyword evidence="4" id="KW-1185">Reference proteome</keyword>
<keyword evidence="2" id="KW-0812">Transmembrane</keyword>
<feature type="transmembrane region" description="Helical" evidence="2">
    <location>
        <begin position="12"/>
        <end position="37"/>
    </location>
</feature>
<dbReference type="AlphaFoldDB" id="A0AAV0H9D9"/>
<evidence type="ECO:0000256" key="1">
    <source>
        <dbReference type="SAM" id="MobiDB-lite"/>
    </source>
</evidence>
<evidence type="ECO:0000313" key="4">
    <source>
        <dbReference type="Proteomes" id="UP001154282"/>
    </source>
</evidence>
<organism evidence="3 4">
    <name type="scientific">Linum tenue</name>
    <dbReference type="NCBI Taxonomy" id="586396"/>
    <lineage>
        <taxon>Eukaryota</taxon>
        <taxon>Viridiplantae</taxon>
        <taxon>Streptophyta</taxon>
        <taxon>Embryophyta</taxon>
        <taxon>Tracheophyta</taxon>
        <taxon>Spermatophyta</taxon>
        <taxon>Magnoliopsida</taxon>
        <taxon>eudicotyledons</taxon>
        <taxon>Gunneridae</taxon>
        <taxon>Pentapetalae</taxon>
        <taxon>rosids</taxon>
        <taxon>fabids</taxon>
        <taxon>Malpighiales</taxon>
        <taxon>Linaceae</taxon>
        <taxon>Linum</taxon>
    </lineage>
</organism>